<dbReference type="RefSeq" id="WP_344127935.1">
    <property type="nucleotide sequence ID" value="NZ_BAAALT010000039.1"/>
</dbReference>
<keyword evidence="3" id="KW-1185">Reference proteome</keyword>
<dbReference type="InterPro" id="IPR043917">
    <property type="entry name" value="DUF5753"/>
</dbReference>
<dbReference type="EMBL" id="BAAALT010000039">
    <property type="protein sequence ID" value="GAA1795178.1"/>
    <property type="molecule type" value="Genomic_DNA"/>
</dbReference>
<dbReference type="SUPFAM" id="SSF47413">
    <property type="entry name" value="lambda repressor-like DNA-binding domains"/>
    <property type="match status" value="1"/>
</dbReference>
<dbReference type="CDD" id="cd00093">
    <property type="entry name" value="HTH_XRE"/>
    <property type="match status" value="1"/>
</dbReference>
<comment type="caution">
    <text evidence="2">The sequence shown here is derived from an EMBL/GenBank/DDBJ whole genome shotgun (WGS) entry which is preliminary data.</text>
</comment>
<evidence type="ECO:0000259" key="1">
    <source>
        <dbReference type="PROSITE" id="PS50943"/>
    </source>
</evidence>
<dbReference type="InterPro" id="IPR010982">
    <property type="entry name" value="Lambda_DNA-bd_dom_sf"/>
</dbReference>
<protein>
    <recommendedName>
        <fullName evidence="1">HTH cro/C1-type domain-containing protein</fullName>
    </recommendedName>
</protein>
<reference evidence="2 3" key="1">
    <citation type="journal article" date="2019" name="Int. J. Syst. Evol. Microbiol.">
        <title>The Global Catalogue of Microorganisms (GCM) 10K type strain sequencing project: providing services to taxonomists for standard genome sequencing and annotation.</title>
        <authorList>
            <consortium name="The Broad Institute Genomics Platform"/>
            <consortium name="The Broad Institute Genome Sequencing Center for Infectious Disease"/>
            <person name="Wu L."/>
            <person name="Ma J."/>
        </authorList>
    </citation>
    <scope>NUCLEOTIDE SEQUENCE [LARGE SCALE GENOMIC DNA]</scope>
    <source>
        <strain evidence="2 3">JCM 13250</strain>
    </source>
</reference>
<feature type="domain" description="HTH cro/C1-type" evidence="1">
    <location>
        <begin position="16"/>
        <end position="70"/>
    </location>
</feature>
<proteinExistence type="predicted"/>
<evidence type="ECO:0000313" key="3">
    <source>
        <dbReference type="Proteomes" id="UP001500218"/>
    </source>
</evidence>
<dbReference type="Proteomes" id="UP001500218">
    <property type="component" value="Unassembled WGS sequence"/>
</dbReference>
<dbReference type="InterPro" id="IPR001387">
    <property type="entry name" value="Cro/C1-type_HTH"/>
</dbReference>
<dbReference type="Gene3D" id="1.10.260.40">
    <property type="entry name" value="lambda repressor-like DNA-binding domains"/>
    <property type="match status" value="1"/>
</dbReference>
<gene>
    <name evidence="2" type="ORF">GCM10009682_16140</name>
</gene>
<organism evidence="2 3">
    <name type="scientific">Luedemannella flava</name>
    <dbReference type="NCBI Taxonomy" id="349316"/>
    <lineage>
        <taxon>Bacteria</taxon>
        <taxon>Bacillati</taxon>
        <taxon>Actinomycetota</taxon>
        <taxon>Actinomycetes</taxon>
        <taxon>Micromonosporales</taxon>
        <taxon>Micromonosporaceae</taxon>
        <taxon>Luedemannella</taxon>
    </lineage>
</organism>
<evidence type="ECO:0000313" key="2">
    <source>
        <dbReference type="EMBL" id="GAA1795178.1"/>
    </source>
</evidence>
<dbReference type="Pfam" id="PF13560">
    <property type="entry name" value="HTH_31"/>
    <property type="match status" value="1"/>
</dbReference>
<dbReference type="SMART" id="SM00530">
    <property type="entry name" value="HTH_XRE"/>
    <property type="match status" value="1"/>
</dbReference>
<dbReference type="PROSITE" id="PS50943">
    <property type="entry name" value="HTH_CROC1"/>
    <property type="match status" value="1"/>
</dbReference>
<dbReference type="Pfam" id="PF19054">
    <property type="entry name" value="DUF5753"/>
    <property type="match status" value="1"/>
</dbReference>
<sequence>MDQRAKGLRRRLGSVLRVIRSRAGLSGPQLARLINVNQSTVSRVETAERWPSLADIGAWLDACQASTEDRARVMALAEAIEHGVTAIRDLHRGSLEIRQRELIDIDGNARQLRQFHPTLITGPFHSAEYARACIEAANFGRLTDVEAAVTARLQRGERLRTAGATPYHVVLTEAALRWVSSAGPAATTESLANLLAGTAVGTMTVQVIPSGTPMAALPQCGFFMVDWNDEDEPPMVLVETPAAELTFVGADECADFEASWSRMVAAALPPDKSRDLISSLITTP</sequence>
<name>A0ABN2LNW8_9ACTN</name>
<accession>A0ABN2LNW8</accession>